<dbReference type="EMBL" id="LNIX01000018">
    <property type="protein sequence ID" value="OXA45075.1"/>
    <property type="molecule type" value="Genomic_DNA"/>
</dbReference>
<dbReference type="Pfam" id="PF07517">
    <property type="entry name" value="SecA_DEAD"/>
    <property type="match status" value="1"/>
</dbReference>
<keyword evidence="3" id="KW-1185">Reference proteome</keyword>
<comment type="caution">
    <text evidence="2">The sequence shown here is derived from an EMBL/GenBank/DDBJ whole genome shotgun (WGS) entry which is preliminary data.</text>
</comment>
<evidence type="ECO:0000259" key="1">
    <source>
        <dbReference type="Pfam" id="PF07517"/>
    </source>
</evidence>
<dbReference type="Gene3D" id="3.40.50.300">
    <property type="entry name" value="P-loop containing nucleotide triphosphate hydrolases"/>
    <property type="match status" value="1"/>
</dbReference>
<evidence type="ECO:0000313" key="2">
    <source>
        <dbReference type="EMBL" id="OXA45075.1"/>
    </source>
</evidence>
<sequence length="433" mass="48272">MFLHLPVDTIRKVLPHHDIDMTYISQKFILIKLMQERICQTNPQNDNLGLNVPLQKLITRSNIDIFASLLPKLGMNDDTNILSETVTFIQDYGDLNDISVSKFPDDKVVGDTGSVKKLVSKLSKTREINIVMKILQILTLAEAINTITQMLRVFIDHSKFLDEDFITCISLGLSSIPKIPESKLVSSLNRLVTKHAFSRIGGGVKGIDSYLSELRKNLANSKFKTDINTLRHVVDTVTNGNLSSQLLNSENTWPINSYTKADIATWSTQIQQLFRKNPDLASSPQSVLECLAVSKRAYFLFSNGHHLNFTQITALYLGLTKPRGEGVLFQISTGSGKSIIAAIFALVISLRAKSVDIFTSGYPLAIRDANKFTKFYSLFRAAIIPTPELIRKARNNATPRRSCTENRPNSRSTFCVIFSATCPPWGIDGKNSS</sequence>
<dbReference type="InterPro" id="IPR011115">
    <property type="entry name" value="SecA_DEAD"/>
</dbReference>
<dbReference type="AlphaFoldDB" id="A0A226DHP0"/>
<dbReference type="Proteomes" id="UP000198287">
    <property type="component" value="Unassembled WGS sequence"/>
</dbReference>
<gene>
    <name evidence="2" type="ORF">Fcan01_20077</name>
</gene>
<feature type="domain" description="SecA DEAD-like N-terminal" evidence="1">
    <location>
        <begin position="256"/>
        <end position="379"/>
    </location>
</feature>
<dbReference type="STRING" id="158441.A0A226DHP0"/>
<accession>A0A226DHP0</accession>
<dbReference type="SUPFAM" id="SSF52540">
    <property type="entry name" value="P-loop containing nucleoside triphosphate hydrolases"/>
    <property type="match status" value="1"/>
</dbReference>
<dbReference type="GO" id="GO:0017038">
    <property type="term" value="P:protein import"/>
    <property type="evidence" value="ECO:0007669"/>
    <property type="project" value="InterPro"/>
</dbReference>
<dbReference type="GO" id="GO:0016020">
    <property type="term" value="C:membrane"/>
    <property type="evidence" value="ECO:0007669"/>
    <property type="project" value="InterPro"/>
</dbReference>
<protein>
    <submittedName>
        <fullName evidence="2">Protein translocase subunit SecA</fullName>
    </submittedName>
</protein>
<dbReference type="InterPro" id="IPR027417">
    <property type="entry name" value="P-loop_NTPase"/>
</dbReference>
<proteinExistence type="predicted"/>
<dbReference type="GO" id="GO:0005524">
    <property type="term" value="F:ATP binding"/>
    <property type="evidence" value="ECO:0007669"/>
    <property type="project" value="InterPro"/>
</dbReference>
<reference evidence="2 3" key="1">
    <citation type="submission" date="2015-12" db="EMBL/GenBank/DDBJ databases">
        <title>The genome of Folsomia candida.</title>
        <authorList>
            <person name="Faddeeva A."/>
            <person name="Derks M.F."/>
            <person name="Anvar Y."/>
            <person name="Smit S."/>
            <person name="Van Straalen N."/>
            <person name="Roelofs D."/>
        </authorList>
    </citation>
    <scope>NUCLEOTIDE SEQUENCE [LARGE SCALE GENOMIC DNA]</scope>
    <source>
        <strain evidence="2 3">VU population</strain>
        <tissue evidence="2">Whole body</tissue>
    </source>
</reference>
<evidence type="ECO:0000313" key="3">
    <source>
        <dbReference type="Proteomes" id="UP000198287"/>
    </source>
</evidence>
<dbReference type="OrthoDB" id="7553586at2759"/>
<name>A0A226DHP0_FOLCA</name>
<organism evidence="2 3">
    <name type="scientific">Folsomia candida</name>
    <name type="common">Springtail</name>
    <dbReference type="NCBI Taxonomy" id="158441"/>
    <lineage>
        <taxon>Eukaryota</taxon>
        <taxon>Metazoa</taxon>
        <taxon>Ecdysozoa</taxon>
        <taxon>Arthropoda</taxon>
        <taxon>Hexapoda</taxon>
        <taxon>Collembola</taxon>
        <taxon>Entomobryomorpha</taxon>
        <taxon>Isotomoidea</taxon>
        <taxon>Isotomidae</taxon>
        <taxon>Proisotominae</taxon>
        <taxon>Folsomia</taxon>
    </lineage>
</organism>